<proteinExistence type="predicted"/>
<dbReference type="RefSeq" id="WP_196380747.1">
    <property type="nucleotide sequence ID" value="NZ_CP049274.1"/>
</dbReference>
<protein>
    <submittedName>
        <fullName evidence="2">Fimbrillin family protein</fullName>
    </submittedName>
</protein>
<feature type="compositionally biased region" description="Polar residues" evidence="1">
    <location>
        <begin position="416"/>
        <end position="436"/>
    </location>
</feature>
<dbReference type="InterPro" id="IPR011049">
    <property type="entry name" value="Serralysin-like_metalloprot_C"/>
</dbReference>
<dbReference type="Proteomes" id="UP000594630">
    <property type="component" value="Chromosome"/>
</dbReference>
<dbReference type="SUPFAM" id="SSF51120">
    <property type="entry name" value="beta-Roll"/>
    <property type="match status" value="1"/>
</dbReference>
<dbReference type="EMBL" id="CP049274">
    <property type="protein sequence ID" value="QPH83611.1"/>
    <property type="molecule type" value="Genomic_DNA"/>
</dbReference>
<evidence type="ECO:0000313" key="3">
    <source>
        <dbReference type="Proteomes" id="UP000594630"/>
    </source>
</evidence>
<reference evidence="2 3" key="1">
    <citation type="journal article" date="2018" name="Emerg. Microbes Infect.">
        <title>Genomic analysis of oral Campylobacter concisus strains identified a potential bacterial molecular marker associated with active Crohn's disease.</title>
        <authorList>
            <person name="Liu F."/>
            <person name="Ma R."/>
            <person name="Tay C.Y.A."/>
            <person name="Octavia S."/>
            <person name="Lan R."/>
            <person name="Chung H.K.L."/>
            <person name="Riordan S.M."/>
            <person name="Grimm M.C."/>
            <person name="Leong R.W."/>
            <person name="Tanaka M.M."/>
            <person name="Connor S."/>
            <person name="Zhang L."/>
        </authorList>
    </citation>
    <scope>NUCLEOTIDE SEQUENCE [LARGE SCALE GENOMIC DNA]</scope>
    <source>
        <strain evidence="2 3">P10CDO-S2</strain>
    </source>
</reference>
<organism evidence="2 3">
    <name type="scientific">Campylobacter concisus</name>
    <dbReference type="NCBI Taxonomy" id="199"/>
    <lineage>
        <taxon>Bacteria</taxon>
        <taxon>Pseudomonadati</taxon>
        <taxon>Campylobacterota</taxon>
        <taxon>Epsilonproteobacteria</taxon>
        <taxon>Campylobacterales</taxon>
        <taxon>Campylobacteraceae</taxon>
        <taxon>Campylobacter</taxon>
    </lineage>
</organism>
<feature type="region of interest" description="Disordered" evidence="1">
    <location>
        <begin position="413"/>
        <end position="441"/>
    </location>
</feature>
<feature type="region of interest" description="Disordered" evidence="1">
    <location>
        <begin position="162"/>
        <end position="182"/>
    </location>
</feature>
<accession>A0A7S9ND40</accession>
<evidence type="ECO:0000313" key="2">
    <source>
        <dbReference type="EMBL" id="QPH83611.1"/>
    </source>
</evidence>
<dbReference type="NCBIfam" id="NF033682">
    <property type="entry name" value="retention_LapA"/>
    <property type="match status" value="1"/>
</dbReference>
<dbReference type="InterPro" id="IPR047777">
    <property type="entry name" value="LapA-like_RM"/>
</dbReference>
<name>A0A7S9ND40_9BACT</name>
<sequence length="1994" mass="214675">MAKEAGVVKSVNGGIARALNDLTGEVRQLSVGDIVYQGEKIVTEGSNSKVTITQTDGKEITLIGKDTLTLDQDSNNNETVADISALQQAILKGTDLNALEETAAGGPQAGGNGGDGVSLSSTSFAEGGHISNIYANYGNLPDNGGNYVSDYSAISGGRLDTQDATNTIIPPTPTVKFTEDKNGDHLLNKDENNTDGDQNKTTVRITVPNNGSVEVGDTLNIVIYKPNGSSESRKVPITQQIIDNGHVLTDVPVENNKNSVVTATITNKYGNTGGEGSDTVTTDTIAPTTPTVKFTDDTNNDKFLNESENKANGDTNTTPVKITVPADAKVGDKLEITITKPDGTTENITKTITPEIKNNGYIIPDVPVKNGETSTVSAYITDQAGNKGGEGRDTITTDTTAKAPIVTFVEDKNAKATPNPTNPDDTSDGILNNPENASDGKIDTSKVEIKFPGDVTAGDKLNITIKDPTNPSPTTQEITITQAMIDNGNKYSLDVPVRNKQISKVEATITDKVGNTSKSAYDEVKLESDKPKPPVVKFTEDVNVDHILSREEKNGATKDTSPVKITIPDQTGLLESEKVKVGDTLNIKIFGGGNNETFNVKITKEILDDLKGNGFKLDGSNSFENIKSDGSTETVRPNPKVRNFDQTTVTATITNEYGNASDQGKDYVTPKVAPRVTFTEDSNDNGMLNFYENRSGDSNLKTTTAKIELPYGVKAADDYLKFDITTDSTSNIKLKLSNLSDTTETTIAPGITATISADKQSITLKGVPVSRDFKTTIENAVVLENNGVTKKSDESNKDEVIVEKEGIYVEFAEKQSVKVGGGNDALSRSDSMKDGKVNEIDAIISIPKNVRDGDILRLEIKDPIKGTTTREYTIHTDAKGFLNSITSNKPSDYPDLESKFPSAEPTSNQKYEYILKGVGLEAGKKTTVEATLDYRKGTDDDTVTTDVSKKATTQIENIKAPEVIFEDAKGGTSVSRTDARKGANGDYLTDVTIKIPSNAVNGDKIEVKIYEPGKPTPTPKIYTINKSNSKSGKIDSLTDENGHQINTTADKKGFVIKDVVMKTGKQTEVTAKVLSDATHNNVAVDESPVAEASITVSNLNRVSIAFDKDKNENSLLSRPESASENNLAIYKTTAKITLPNNILEKDKVTIDIDGTQKDYIVEKDSNGNLLLSHGSEKLEIKDGAVTIKDIELKTSGDTKISVSVTDKNGAVAEAKNNISMDTLNNDMLIKFDEDKNNDGAVSTDKDETTASIKLPSNTVHGDILKLKIGNEPEKSYIIEKNANGKFEITEIDSAKKKIDRPIEADDNKIVKVPVPINDVSPTKVSAEVVDYEGKGVAVKSENDIKKASGGGDSLMVTYEEDTNRDAKLSRAEANQDGTASKTNAVITLPVGKIVTGDKLTVDINEPIKPSEPNGNRKLEYILTKNSDGSVSAVDENGNPVNIEEGLIKVPVNVKVGTQTTTKVTLEDSTGVNKGTPGEKSIELEKGLDNKPIKVTFDEDNLNRDGTIDRVEANEDGNIYTTTATVTIPYNASIGDKLKVEISTELTPREYELKSVDGKIKAVSSSGEILDVIDNAIKIPNVKLAYTAPTSGNPAPALVPTTVKATLTDAYGEDKTIDNKNINLNMGFSGKLEAVFTEDLNHNKVLSRDEAAIDGNAGKTTLSLKLPSNVIAGDKISVTIKTDGQVTRTEKFTLEKENGELVAKSANGDKISLEGGAINLKDIDVSEGHKYSAEAKLTNSKDEYEQTSTNEVELEKMQYISSYSESEDASNKGLHNVKLYLPEDAREGDKISLTYTDPNDHSKTVTKELNGLTQPDIDNGYISTQINVNPEKDYDVKVVAQTADSSGSNHSVASSFTIKVKQDSGDDTVEFNANNNRMYGGNGTDTLVFKESVDLSNVANLGDKVYKFEQIKLGDDGASGAVNLTINPKNVLDITDNKDVRLKIMGDDHDKVNLDSHEWKRTADTNSGNKTYESMYEINGHTVKIEVDQKIHTDF</sequence>
<evidence type="ECO:0000256" key="1">
    <source>
        <dbReference type="SAM" id="MobiDB-lite"/>
    </source>
</evidence>
<gene>
    <name evidence="2" type="ORF">CVT06_00165</name>
</gene>